<dbReference type="RefSeq" id="WP_095720254.1">
    <property type="nucleotide sequence ID" value="NZ_NTFS01000017.1"/>
</dbReference>
<sequence length="107" mass="12538">MEEMFYKELIDKMAELPSGGIPLSEHDLDWFKVMTNMAERSVRANLGSVVTTFVCKWKDSYKEKIEYEANKYGLTFDEVFAIYRDSSTAKEALEKRQQLINEKEPKK</sequence>
<name>A0A2A2TP79_9CYAN</name>
<gene>
    <name evidence="1" type="ORF">CK510_02845</name>
</gene>
<evidence type="ECO:0000313" key="1">
    <source>
        <dbReference type="EMBL" id="PAX60235.1"/>
    </source>
</evidence>
<dbReference type="Proteomes" id="UP000218238">
    <property type="component" value="Unassembled WGS sequence"/>
</dbReference>
<proteinExistence type="predicted"/>
<comment type="caution">
    <text evidence="1">The sequence shown here is derived from an EMBL/GenBank/DDBJ whole genome shotgun (WGS) entry which is preliminary data.</text>
</comment>
<reference evidence="1 2" key="1">
    <citation type="submission" date="2017-08" db="EMBL/GenBank/DDBJ databases">
        <title>Draft genome sequence of filamentous cyanobacterium Calothrix elsteri CCALA 953.</title>
        <authorList>
            <person name="Gagunashvili A.N."/>
            <person name="Elster J."/>
            <person name="Andresson O.S."/>
        </authorList>
    </citation>
    <scope>NUCLEOTIDE SEQUENCE [LARGE SCALE GENOMIC DNA]</scope>
    <source>
        <strain evidence="1 2">CCALA 953</strain>
    </source>
</reference>
<evidence type="ECO:0000313" key="2">
    <source>
        <dbReference type="Proteomes" id="UP000218238"/>
    </source>
</evidence>
<accession>A0A2A2TP79</accession>
<dbReference type="OrthoDB" id="513908at2"/>
<keyword evidence="2" id="KW-1185">Reference proteome</keyword>
<protein>
    <submittedName>
        <fullName evidence="1">Uncharacterized protein</fullName>
    </submittedName>
</protein>
<organism evidence="1 2">
    <name type="scientific">Brunnivagina elsteri CCALA 953</name>
    <dbReference type="NCBI Taxonomy" id="987040"/>
    <lineage>
        <taxon>Bacteria</taxon>
        <taxon>Bacillati</taxon>
        <taxon>Cyanobacteriota</taxon>
        <taxon>Cyanophyceae</taxon>
        <taxon>Nostocales</taxon>
        <taxon>Calotrichaceae</taxon>
        <taxon>Brunnivagina</taxon>
    </lineage>
</organism>
<dbReference type="AlphaFoldDB" id="A0A2A2TP79"/>
<dbReference type="EMBL" id="NTFS01000017">
    <property type="protein sequence ID" value="PAX60235.1"/>
    <property type="molecule type" value="Genomic_DNA"/>
</dbReference>